<accession>A0A453SZU0</accession>
<dbReference type="AlphaFoldDB" id="A0A453SZU0"/>
<name>A0A453SZU0_AEGTS</name>
<reference evidence="1" key="4">
    <citation type="submission" date="2019-03" db="UniProtKB">
        <authorList>
            <consortium name="EnsemblPlants"/>
        </authorList>
    </citation>
    <scope>IDENTIFICATION</scope>
</reference>
<evidence type="ECO:0000313" key="2">
    <source>
        <dbReference type="Proteomes" id="UP000015105"/>
    </source>
</evidence>
<dbReference type="Gramene" id="AET7Gv21171500.1">
    <property type="protein sequence ID" value="AET7Gv21171500.1"/>
    <property type="gene ID" value="AET7Gv21171500"/>
</dbReference>
<dbReference type="EnsemblPlants" id="AET7Gv21171500.1">
    <property type="protein sequence ID" value="AET7Gv21171500.1"/>
    <property type="gene ID" value="AET7Gv21171500"/>
</dbReference>
<reference evidence="2" key="2">
    <citation type="journal article" date="2017" name="Nat. Plants">
        <title>The Aegilops tauschii genome reveals multiple impacts of transposons.</title>
        <authorList>
            <person name="Zhao G."/>
            <person name="Zou C."/>
            <person name="Li K."/>
            <person name="Wang K."/>
            <person name="Li T."/>
            <person name="Gao L."/>
            <person name="Zhang X."/>
            <person name="Wang H."/>
            <person name="Yang Z."/>
            <person name="Liu X."/>
            <person name="Jiang W."/>
            <person name="Mao L."/>
            <person name="Kong X."/>
            <person name="Jiao Y."/>
            <person name="Jia J."/>
        </authorList>
    </citation>
    <scope>NUCLEOTIDE SEQUENCE [LARGE SCALE GENOMIC DNA]</scope>
    <source>
        <strain evidence="2">cv. AL8/78</strain>
    </source>
</reference>
<protein>
    <submittedName>
        <fullName evidence="1">Uncharacterized protein</fullName>
    </submittedName>
</protein>
<keyword evidence="2" id="KW-1185">Reference proteome</keyword>
<evidence type="ECO:0000313" key="1">
    <source>
        <dbReference type="EnsemblPlants" id="AET7Gv21171500.1"/>
    </source>
</evidence>
<organism evidence="1 2">
    <name type="scientific">Aegilops tauschii subsp. strangulata</name>
    <name type="common">Goatgrass</name>
    <dbReference type="NCBI Taxonomy" id="200361"/>
    <lineage>
        <taxon>Eukaryota</taxon>
        <taxon>Viridiplantae</taxon>
        <taxon>Streptophyta</taxon>
        <taxon>Embryophyta</taxon>
        <taxon>Tracheophyta</taxon>
        <taxon>Spermatophyta</taxon>
        <taxon>Magnoliopsida</taxon>
        <taxon>Liliopsida</taxon>
        <taxon>Poales</taxon>
        <taxon>Poaceae</taxon>
        <taxon>BOP clade</taxon>
        <taxon>Pooideae</taxon>
        <taxon>Triticodae</taxon>
        <taxon>Triticeae</taxon>
        <taxon>Triticinae</taxon>
        <taxon>Aegilops</taxon>
    </lineage>
</organism>
<proteinExistence type="predicted"/>
<reference evidence="1" key="3">
    <citation type="journal article" date="2017" name="Nature">
        <title>Genome sequence of the progenitor of the wheat D genome Aegilops tauschii.</title>
        <authorList>
            <person name="Luo M.C."/>
            <person name="Gu Y.Q."/>
            <person name="Puiu D."/>
            <person name="Wang H."/>
            <person name="Twardziok S.O."/>
            <person name="Deal K.R."/>
            <person name="Huo N."/>
            <person name="Zhu T."/>
            <person name="Wang L."/>
            <person name="Wang Y."/>
            <person name="McGuire P.E."/>
            <person name="Liu S."/>
            <person name="Long H."/>
            <person name="Ramasamy R.K."/>
            <person name="Rodriguez J.C."/>
            <person name="Van S.L."/>
            <person name="Yuan L."/>
            <person name="Wang Z."/>
            <person name="Xia Z."/>
            <person name="Xiao L."/>
            <person name="Anderson O.D."/>
            <person name="Ouyang S."/>
            <person name="Liang Y."/>
            <person name="Zimin A.V."/>
            <person name="Pertea G."/>
            <person name="Qi P."/>
            <person name="Bennetzen J.L."/>
            <person name="Dai X."/>
            <person name="Dawson M.W."/>
            <person name="Muller H.G."/>
            <person name="Kugler K."/>
            <person name="Rivarola-Duarte L."/>
            <person name="Spannagl M."/>
            <person name="Mayer K.F.X."/>
            <person name="Lu F.H."/>
            <person name="Bevan M.W."/>
            <person name="Leroy P."/>
            <person name="Li P."/>
            <person name="You F.M."/>
            <person name="Sun Q."/>
            <person name="Liu Z."/>
            <person name="Lyons E."/>
            <person name="Wicker T."/>
            <person name="Salzberg S.L."/>
            <person name="Devos K.M."/>
            <person name="Dvorak J."/>
        </authorList>
    </citation>
    <scope>NUCLEOTIDE SEQUENCE [LARGE SCALE GENOMIC DNA]</scope>
    <source>
        <strain evidence="1">cv. AL8/78</strain>
    </source>
</reference>
<reference evidence="2" key="1">
    <citation type="journal article" date="2014" name="Science">
        <title>Ancient hybridizations among the ancestral genomes of bread wheat.</title>
        <authorList>
            <consortium name="International Wheat Genome Sequencing Consortium,"/>
            <person name="Marcussen T."/>
            <person name="Sandve S.R."/>
            <person name="Heier L."/>
            <person name="Spannagl M."/>
            <person name="Pfeifer M."/>
            <person name="Jakobsen K.S."/>
            <person name="Wulff B.B."/>
            <person name="Steuernagel B."/>
            <person name="Mayer K.F."/>
            <person name="Olsen O.A."/>
        </authorList>
    </citation>
    <scope>NUCLEOTIDE SEQUENCE [LARGE SCALE GENOMIC DNA]</scope>
    <source>
        <strain evidence="2">cv. AL8/78</strain>
    </source>
</reference>
<sequence length="103" mass="11713">MLFFVSPLAFFLPASREEALEASLIQRTETGRTMEWSGARAQSFRKIIGCLSPRFSSLYCHISFCNLLHALYSQQKYFFLSIEKESIAGQAVGAFYRNGTKRS</sequence>
<reference evidence="1" key="5">
    <citation type="journal article" date="2021" name="G3 (Bethesda)">
        <title>Aegilops tauschii genome assembly Aet v5.0 features greater sequence contiguity and improved annotation.</title>
        <authorList>
            <person name="Wang L."/>
            <person name="Zhu T."/>
            <person name="Rodriguez J.C."/>
            <person name="Deal K.R."/>
            <person name="Dubcovsky J."/>
            <person name="McGuire P.E."/>
            <person name="Lux T."/>
            <person name="Spannagl M."/>
            <person name="Mayer K.F.X."/>
            <person name="Baldrich P."/>
            <person name="Meyers B.C."/>
            <person name="Huo N."/>
            <person name="Gu Y.Q."/>
            <person name="Zhou H."/>
            <person name="Devos K.M."/>
            <person name="Bennetzen J.L."/>
            <person name="Unver T."/>
            <person name="Budak H."/>
            <person name="Gulick P.J."/>
            <person name="Galiba G."/>
            <person name="Kalapos B."/>
            <person name="Nelson D.R."/>
            <person name="Li P."/>
            <person name="You F.M."/>
            <person name="Luo M.C."/>
            <person name="Dvorak J."/>
        </authorList>
    </citation>
    <scope>NUCLEOTIDE SEQUENCE [LARGE SCALE GENOMIC DNA]</scope>
    <source>
        <strain evidence="1">cv. AL8/78</strain>
    </source>
</reference>
<dbReference type="Proteomes" id="UP000015105">
    <property type="component" value="Chromosome 7D"/>
</dbReference>